<dbReference type="InterPro" id="IPR000719">
    <property type="entry name" value="Prot_kinase_dom"/>
</dbReference>
<keyword evidence="9 14" id="KW-0067">ATP-binding</keyword>
<comment type="subcellular location">
    <subcellularLocation>
        <location evidence="1">Cell membrane</location>
        <topology evidence="1">Single-pass membrane protein</topology>
    </subcellularLocation>
</comment>
<gene>
    <name evidence="19" type="ORF">RCOM_1494410</name>
</gene>
<evidence type="ECO:0000256" key="9">
    <source>
        <dbReference type="ARBA" id="ARBA00022840"/>
    </source>
</evidence>
<dbReference type="PANTHER" id="PTHR47982:SF35">
    <property type="entry name" value="PROLINE-RICH RECEPTOR-LIKE PROTEIN KINASE PERK1-RELATED"/>
    <property type="match status" value="1"/>
</dbReference>
<dbReference type="AlphaFoldDB" id="B9RQM8"/>
<evidence type="ECO:0000256" key="4">
    <source>
        <dbReference type="ARBA" id="ARBA00022527"/>
    </source>
</evidence>
<evidence type="ECO:0000256" key="10">
    <source>
        <dbReference type="ARBA" id="ARBA00022989"/>
    </source>
</evidence>
<feature type="region of interest" description="Disordered" evidence="16">
    <location>
        <begin position="33"/>
        <end position="61"/>
    </location>
</feature>
<keyword evidence="7 14" id="KW-0547">Nucleotide-binding</keyword>
<dbReference type="OMA" id="ICVPCEV"/>
<dbReference type="GO" id="GO:0004674">
    <property type="term" value="F:protein serine/threonine kinase activity"/>
    <property type="evidence" value="ECO:0007669"/>
    <property type="project" value="UniProtKB-KW"/>
</dbReference>
<dbReference type="Gene3D" id="3.30.200.20">
    <property type="entry name" value="Phosphorylase Kinase, domain 1"/>
    <property type="match status" value="1"/>
</dbReference>
<dbReference type="Pfam" id="PF07714">
    <property type="entry name" value="PK_Tyr_Ser-Thr"/>
    <property type="match status" value="1"/>
</dbReference>
<dbReference type="SUPFAM" id="SSF56112">
    <property type="entry name" value="Protein kinase-like (PK-like)"/>
    <property type="match status" value="1"/>
</dbReference>
<keyword evidence="5 19" id="KW-0808">Transferase</keyword>
<evidence type="ECO:0000256" key="11">
    <source>
        <dbReference type="ARBA" id="ARBA00023136"/>
    </source>
</evidence>
<dbReference type="OrthoDB" id="850976at2759"/>
<dbReference type="EMBL" id="EQ973801">
    <property type="protein sequence ID" value="EEF46467.1"/>
    <property type="molecule type" value="Genomic_DNA"/>
</dbReference>
<feature type="domain" description="Protein kinase" evidence="18">
    <location>
        <begin position="99"/>
        <end position="381"/>
    </location>
</feature>
<feature type="binding site" evidence="14">
    <location>
        <position position="128"/>
    </location>
    <ligand>
        <name>ATP</name>
        <dbReference type="ChEBI" id="CHEBI:30616"/>
    </ligand>
</feature>
<dbReference type="GO" id="GO:0106310">
    <property type="term" value="F:protein serine kinase activity"/>
    <property type="evidence" value="ECO:0007669"/>
    <property type="project" value="RHEA"/>
</dbReference>
<evidence type="ECO:0000256" key="13">
    <source>
        <dbReference type="ARBA" id="ARBA00048679"/>
    </source>
</evidence>
<name>B9RQM8_RICCO</name>
<proteinExistence type="inferred from homology"/>
<evidence type="ECO:0000256" key="1">
    <source>
        <dbReference type="ARBA" id="ARBA00004162"/>
    </source>
</evidence>
<dbReference type="eggNOG" id="KOG1187">
    <property type="taxonomic scope" value="Eukaryota"/>
</dbReference>
<dbReference type="InParanoid" id="B9RQM8"/>
<dbReference type="Proteomes" id="UP000008311">
    <property type="component" value="Unassembled WGS sequence"/>
</dbReference>
<keyword evidence="10 17" id="KW-1133">Transmembrane helix</keyword>
<keyword evidence="8 19" id="KW-0418">Kinase</keyword>
<evidence type="ECO:0000256" key="3">
    <source>
        <dbReference type="ARBA" id="ARBA00022475"/>
    </source>
</evidence>
<organism evidence="19 20">
    <name type="scientific">Ricinus communis</name>
    <name type="common">Castor bean</name>
    <dbReference type="NCBI Taxonomy" id="3988"/>
    <lineage>
        <taxon>Eukaryota</taxon>
        <taxon>Viridiplantae</taxon>
        <taxon>Streptophyta</taxon>
        <taxon>Embryophyta</taxon>
        <taxon>Tracheophyta</taxon>
        <taxon>Spermatophyta</taxon>
        <taxon>Magnoliopsida</taxon>
        <taxon>eudicotyledons</taxon>
        <taxon>Gunneridae</taxon>
        <taxon>Pentapetalae</taxon>
        <taxon>rosids</taxon>
        <taxon>fabids</taxon>
        <taxon>Malpighiales</taxon>
        <taxon>Euphorbiaceae</taxon>
        <taxon>Acalyphoideae</taxon>
        <taxon>Acalypheae</taxon>
        <taxon>Ricinus</taxon>
    </lineage>
</organism>
<dbReference type="InterPro" id="IPR047117">
    <property type="entry name" value="PERK1-13-like"/>
</dbReference>
<keyword evidence="6 17" id="KW-0812">Transmembrane</keyword>
<feature type="compositionally biased region" description="Basic and acidic residues" evidence="16">
    <location>
        <begin position="44"/>
        <end position="60"/>
    </location>
</feature>
<keyword evidence="11 17" id="KW-0472">Membrane</keyword>
<dbReference type="InterPro" id="IPR008271">
    <property type="entry name" value="Ser/Thr_kinase_AS"/>
</dbReference>
<dbReference type="InterPro" id="IPR017441">
    <property type="entry name" value="Protein_kinase_ATP_BS"/>
</dbReference>
<sequence>MSTLVIAVVVPAVAILLLMVFLYLFMRARRSNRPTTTTTDDLDAERSQLPHPRQTREGQQDLKPLAISLNTSTTINEKVQSCQQRVFTYQELAAATGNFSNANCLGKGGFGEVYKGVLENSQVIAVKKLKYQDDERKEKEFETEILTISRVRHQHLVMLVGYCIDKADRLLVYEFVPKNSLRTHLHGENRTSLNWPTRMRIALGSAKALAYLHEGCKPKIIHRDIKAENILLDQDFEPKIADFGLAKDFSNSVSHISTDPKGTFGYLPPEYAFERKLTDKSDVFSFGIVLLELITGRKPVDGKDNDRVNLAVWVVPQIKQALEDGSYKSLIDPNLLENYDVNEMGRMVSCAAACVYKPAKHRPQMSQIVEALRGNLPSELLWVSNNDTSFLYDGAPYLSFPGGGGGSSEFNSEQYMNSYALESQENSRAEDM</sequence>
<dbReference type="PROSITE" id="PS00108">
    <property type="entry name" value="PROTEIN_KINASE_ST"/>
    <property type="match status" value="1"/>
</dbReference>
<reference evidence="20" key="1">
    <citation type="journal article" date="2010" name="Nat. Biotechnol.">
        <title>Draft genome sequence of the oilseed species Ricinus communis.</title>
        <authorList>
            <person name="Chan A.P."/>
            <person name="Crabtree J."/>
            <person name="Zhao Q."/>
            <person name="Lorenzi H."/>
            <person name="Orvis J."/>
            <person name="Puiu D."/>
            <person name="Melake-Berhan A."/>
            <person name="Jones K.M."/>
            <person name="Redman J."/>
            <person name="Chen G."/>
            <person name="Cahoon E.B."/>
            <person name="Gedil M."/>
            <person name="Stanke M."/>
            <person name="Haas B.J."/>
            <person name="Wortman J.R."/>
            <person name="Fraser-Liggett C.M."/>
            <person name="Ravel J."/>
            <person name="Rabinowicz P.D."/>
        </authorList>
    </citation>
    <scope>NUCLEOTIDE SEQUENCE [LARGE SCALE GENOMIC DNA]</scope>
    <source>
        <strain evidence="20">cv. Hale</strain>
    </source>
</reference>
<dbReference type="GO" id="GO:0005524">
    <property type="term" value="F:ATP binding"/>
    <property type="evidence" value="ECO:0007669"/>
    <property type="project" value="UniProtKB-UniRule"/>
</dbReference>
<evidence type="ECO:0000256" key="2">
    <source>
        <dbReference type="ARBA" id="ARBA00012513"/>
    </source>
</evidence>
<comment type="catalytic activity">
    <reaction evidence="12">
        <text>L-threonyl-[protein] + ATP = O-phospho-L-threonyl-[protein] + ADP + H(+)</text>
        <dbReference type="Rhea" id="RHEA:46608"/>
        <dbReference type="Rhea" id="RHEA-COMP:11060"/>
        <dbReference type="Rhea" id="RHEA-COMP:11605"/>
        <dbReference type="ChEBI" id="CHEBI:15378"/>
        <dbReference type="ChEBI" id="CHEBI:30013"/>
        <dbReference type="ChEBI" id="CHEBI:30616"/>
        <dbReference type="ChEBI" id="CHEBI:61977"/>
        <dbReference type="ChEBI" id="CHEBI:456216"/>
        <dbReference type="EC" id="2.7.11.1"/>
    </reaction>
</comment>
<dbReference type="FunFam" id="3.30.200.20:FF:000015">
    <property type="entry name" value="Somatic embryogenesis receptor kinase 1"/>
    <property type="match status" value="1"/>
</dbReference>
<dbReference type="CDD" id="cd14066">
    <property type="entry name" value="STKc_IRAK"/>
    <property type="match status" value="1"/>
</dbReference>
<dbReference type="PROSITE" id="PS00107">
    <property type="entry name" value="PROTEIN_KINASE_ATP"/>
    <property type="match status" value="1"/>
</dbReference>
<keyword evidence="3" id="KW-1003">Cell membrane</keyword>
<evidence type="ECO:0000256" key="7">
    <source>
        <dbReference type="ARBA" id="ARBA00022741"/>
    </source>
</evidence>
<dbReference type="EC" id="2.7.11.1" evidence="2"/>
<dbReference type="PANTHER" id="PTHR47982">
    <property type="entry name" value="PROLINE-RICH RECEPTOR-LIKE PROTEIN KINASE PERK4"/>
    <property type="match status" value="1"/>
</dbReference>
<dbReference type="KEGG" id="rcu:8274499"/>
<dbReference type="FunFam" id="1.10.510.10:FF:000173">
    <property type="entry name" value="proline-rich receptor-like protein kinase PERK8"/>
    <property type="match status" value="1"/>
</dbReference>
<keyword evidence="4 15" id="KW-0723">Serine/threonine-protein kinase</keyword>
<evidence type="ECO:0000256" key="8">
    <source>
        <dbReference type="ARBA" id="ARBA00022777"/>
    </source>
</evidence>
<evidence type="ECO:0000256" key="14">
    <source>
        <dbReference type="PROSITE-ProRule" id="PRU10141"/>
    </source>
</evidence>
<evidence type="ECO:0000256" key="17">
    <source>
        <dbReference type="SAM" id="Phobius"/>
    </source>
</evidence>
<dbReference type="InterPro" id="IPR001245">
    <property type="entry name" value="Ser-Thr/Tyr_kinase_cat_dom"/>
</dbReference>
<keyword evidence="20" id="KW-1185">Reference proteome</keyword>
<evidence type="ECO:0000259" key="18">
    <source>
        <dbReference type="PROSITE" id="PS50011"/>
    </source>
</evidence>
<evidence type="ECO:0000313" key="19">
    <source>
        <dbReference type="EMBL" id="EEF46467.1"/>
    </source>
</evidence>
<evidence type="ECO:0000256" key="15">
    <source>
        <dbReference type="RuleBase" id="RU000304"/>
    </source>
</evidence>
<evidence type="ECO:0000256" key="12">
    <source>
        <dbReference type="ARBA" id="ARBA00047899"/>
    </source>
</evidence>
<dbReference type="STRING" id="3988.B9RQM8"/>
<comment type="catalytic activity">
    <reaction evidence="13">
        <text>L-seryl-[protein] + ATP = O-phospho-L-seryl-[protein] + ADP + H(+)</text>
        <dbReference type="Rhea" id="RHEA:17989"/>
        <dbReference type="Rhea" id="RHEA-COMP:9863"/>
        <dbReference type="Rhea" id="RHEA-COMP:11604"/>
        <dbReference type="ChEBI" id="CHEBI:15378"/>
        <dbReference type="ChEBI" id="CHEBI:29999"/>
        <dbReference type="ChEBI" id="CHEBI:30616"/>
        <dbReference type="ChEBI" id="CHEBI:83421"/>
        <dbReference type="ChEBI" id="CHEBI:456216"/>
        <dbReference type="EC" id="2.7.11.1"/>
    </reaction>
</comment>
<evidence type="ECO:0000256" key="16">
    <source>
        <dbReference type="SAM" id="MobiDB-lite"/>
    </source>
</evidence>
<dbReference type="Gene3D" id="1.10.510.10">
    <property type="entry name" value="Transferase(Phosphotransferase) domain 1"/>
    <property type="match status" value="1"/>
</dbReference>
<dbReference type="SMART" id="SM00220">
    <property type="entry name" value="S_TKc"/>
    <property type="match status" value="1"/>
</dbReference>
<dbReference type="PROSITE" id="PS50011">
    <property type="entry name" value="PROTEIN_KINASE_DOM"/>
    <property type="match status" value="1"/>
</dbReference>
<protein>
    <recommendedName>
        <fullName evidence="2">non-specific serine/threonine protein kinase</fullName>
        <ecNumber evidence="2">2.7.11.1</ecNumber>
    </recommendedName>
</protein>
<evidence type="ECO:0000256" key="5">
    <source>
        <dbReference type="ARBA" id="ARBA00022679"/>
    </source>
</evidence>
<evidence type="ECO:0000256" key="6">
    <source>
        <dbReference type="ARBA" id="ARBA00022692"/>
    </source>
</evidence>
<accession>B9RQM8</accession>
<dbReference type="InterPro" id="IPR011009">
    <property type="entry name" value="Kinase-like_dom_sf"/>
</dbReference>
<evidence type="ECO:0000313" key="20">
    <source>
        <dbReference type="Proteomes" id="UP000008311"/>
    </source>
</evidence>
<comment type="similarity">
    <text evidence="15">Belongs to the protein kinase superfamily.</text>
</comment>
<dbReference type="GO" id="GO:0005886">
    <property type="term" value="C:plasma membrane"/>
    <property type="evidence" value="ECO:0000318"/>
    <property type="project" value="GO_Central"/>
</dbReference>
<feature type="transmembrane region" description="Helical" evidence="17">
    <location>
        <begin position="6"/>
        <end position="25"/>
    </location>
</feature>